<dbReference type="SUPFAM" id="SSF46785">
    <property type="entry name" value="Winged helix' DNA-binding domain"/>
    <property type="match status" value="1"/>
</dbReference>
<dbReference type="Proteomes" id="UP000294071">
    <property type="component" value="Unassembled WGS sequence"/>
</dbReference>
<reference evidence="2 3" key="1">
    <citation type="submission" date="2019-01" db="EMBL/GenBank/DDBJ databases">
        <title>Novel species of Nocardioides.</title>
        <authorList>
            <person name="Liu Q."/>
            <person name="Xin Y.-H."/>
        </authorList>
    </citation>
    <scope>NUCLEOTIDE SEQUENCE [LARGE SCALE GENOMIC DNA]</scope>
    <source>
        <strain evidence="2 3">CGMCC 4.6882</strain>
    </source>
</reference>
<gene>
    <name evidence="2" type="ORF">EUA93_09375</name>
</gene>
<dbReference type="CDD" id="cd00090">
    <property type="entry name" value="HTH_ARSR"/>
    <property type="match status" value="1"/>
</dbReference>
<proteinExistence type="predicted"/>
<sequence length="199" mass="22039">MAESRPLGDPRVLRAIAHPVRNRILDELAASGPVRAADIARLLDIPANQASFHLRQLAKYGLVEEAPEEARDKRDRVWRAAAPAGYTVNLGSMADEPGGRAAVEVFRSSQLARMHAVIDRTFVIDRPKGSGVFSTSDHVLKLTDEEAQELRQEVDDLIDAWADRTRGRDPERRTYLLLQVVQPYPDADSTSHPGPGTEE</sequence>
<comment type="caution">
    <text evidence="2">The sequence shown here is derived from an EMBL/GenBank/DDBJ whole genome shotgun (WGS) entry which is preliminary data.</text>
</comment>
<evidence type="ECO:0000313" key="3">
    <source>
        <dbReference type="Proteomes" id="UP000294071"/>
    </source>
</evidence>
<dbReference type="SMART" id="SM00418">
    <property type="entry name" value="HTH_ARSR"/>
    <property type="match status" value="1"/>
</dbReference>
<dbReference type="RefSeq" id="WP_129399885.1">
    <property type="nucleotide sequence ID" value="NZ_SDWT01000001.1"/>
</dbReference>
<evidence type="ECO:0000259" key="1">
    <source>
        <dbReference type="SMART" id="SM00418"/>
    </source>
</evidence>
<dbReference type="InterPro" id="IPR011991">
    <property type="entry name" value="ArsR-like_HTH"/>
</dbReference>
<protein>
    <submittedName>
        <fullName evidence="2">ArsR family transcriptional regulator</fullName>
    </submittedName>
</protein>
<accession>A0A4Q2S2E4</accession>
<dbReference type="InterPro" id="IPR001845">
    <property type="entry name" value="HTH_ArsR_DNA-bd_dom"/>
</dbReference>
<dbReference type="InterPro" id="IPR036390">
    <property type="entry name" value="WH_DNA-bd_sf"/>
</dbReference>
<dbReference type="AlphaFoldDB" id="A0A4Q2S2E4"/>
<evidence type="ECO:0000313" key="2">
    <source>
        <dbReference type="EMBL" id="RYB94534.1"/>
    </source>
</evidence>
<organism evidence="2 3">
    <name type="scientific">Nocardioides oleivorans</name>
    <dbReference type="NCBI Taxonomy" id="273676"/>
    <lineage>
        <taxon>Bacteria</taxon>
        <taxon>Bacillati</taxon>
        <taxon>Actinomycetota</taxon>
        <taxon>Actinomycetes</taxon>
        <taxon>Propionibacteriales</taxon>
        <taxon>Nocardioidaceae</taxon>
        <taxon>Nocardioides</taxon>
    </lineage>
</organism>
<dbReference type="InterPro" id="IPR036388">
    <property type="entry name" value="WH-like_DNA-bd_sf"/>
</dbReference>
<dbReference type="Gene3D" id="1.10.10.10">
    <property type="entry name" value="Winged helix-like DNA-binding domain superfamily/Winged helix DNA-binding domain"/>
    <property type="match status" value="1"/>
</dbReference>
<dbReference type="Pfam" id="PF12840">
    <property type="entry name" value="HTH_20"/>
    <property type="match status" value="1"/>
</dbReference>
<name>A0A4Q2S2E4_9ACTN</name>
<dbReference type="EMBL" id="SDWT01000001">
    <property type="protein sequence ID" value="RYB94534.1"/>
    <property type="molecule type" value="Genomic_DNA"/>
</dbReference>
<dbReference type="OrthoDB" id="7945987at2"/>
<feature type="domain" description="HTH arsR-type" evidence="1">
    <location>
        <begin position="11"/>
        <end position="156"/>
    </location>
</feature>
<dbReference type="GO" id="GO:0003700">
    <property type="term" value="F:DNA-binding transcription factor activity"/>
    <property type="evidence" value="ECO:0007669"/>
    <property type="project" value="InterPro"/>
</dbReference>
<keyword evidence="3" id="KW-1185">Reference proteome</keyword>